<proteinExistence type="predicted"/>
<dbReference type="CDD" id="cd09272">
    <property type="entry name" value="RNase_HI_RT_Ty1"/>
    <property type="match status" value="1"/>
</dbReference>
<evidence type="ECO:0000313" key="1">
    <source>
        <dbReference type="EMBL" id="GJU00417.1"/>
    </source>
</evidence>
<dbReference type="EMBL" id="BQNB010020862">
    <property type="protein sequence ID" value="GJU00417.1"/>
    <property type="molecule type" value="Genomic_DNA"/>
</dbReference>
<accession>A0ABQ5IJR9</accession>
<organism evidence="1 2">
    <name type="scientific">Tanacetum coccineum</name>
    <dbReference type="NCBI Taxonomy" id="301880"/>
    <lineage>
        <taxon>Eukaryota</taxon>
        <taxon>Viridiplantae</taxon>
        <taxon>Streptophyta</taxon>
        <taxon>Embryophyta</taxon>
        <taxon>Tracheophyta</taxon>
        <taxon>Spermatophyta</taxon>
        <taxon>Magnoliopsida</taxon>
        <taxon>eudicotyledons</taxon>
        <taxon>Gunneridae</taxon>
        <taxon>Pentapetalae</taxon>
        <taxon>asterids</taxon>
        <taxon>campanulids</taxon>
        <taxon>Asterales</taxon>
        <taxon>Asteraceae</taxon>
        <taxon>Asteroideae</taxon>
        <taxon>Anthemideae</taxon>
        <taxon>Anthemidinae</taxon>
        <taxon>Tanacetum</taxon>
    </lineage>
</organism>
<dbReference type="Proteomes" id="UP001151760">
    <property type="component" value="Unassembled WGS sequence"/>
</dbReference>
<dbReference type="PANTHER" id="PTHR11439:SF509">
    <property type="entry name" value="RNA-DIRECTED DNA POLYMERASE"/>
    <property type="match status" value="1"/>
</dbReference>
<name>A0ABQ5IJR9_9ASTR</name>
<reference evidence="1" key="1">
    <citation type="journal article" date="2022" name="Int. J. Mol. Sci.">
        <title>Draft Genome of Tanacetum Coccineum: Genomic Comparison of Closely Related Tanacetum-Family Plants.</title>
        <authorList>
            <person name="Yamashiro T."/>
            <person name="Shiraishi A."/>
            <person name="Nakayama K."/>
            <person name="Satake H."/>
        </authorList>
    </citation>
    <scope>NUCLEOTIDE SEQUENCE</scope>
</reference>
<sequence>MGLWYPKNFGFKLTAYSDVDHVGCLDTCKITLGGARFLIDKLVSWSSKKHDCTVVSTAEAEYVSLSACCAQMIWMRTQLLDYGFRFDKIPIGIPDYHCKCNSRAILLNLPCPKPCKIIVRMVQDEKDVIRFRIDQKQVDLFLNPFCTILQLPQAPTQKPFIRPTDFMTIEKFLKIVENEGGVPIAIKFAIKSLTQ</sequence>
<comment type="caution">
    <text evidence="1">The sequence shown here is derived from an EMBL/GenBank/DDBJ whole genome shotgun (WGS) entry which is preliminary data.</text>
</comment>
<evidence type="ECO:0000313" key="2">
    <source>
        <dbReference type="Proteomes" id="UP001151760"/>
    </source>
</evidence>
<keyword evidence="2" id="KW-1185">Reference proteome</keyword>
<evidence type="ECO:0008006" key="3">
    <source>
        <dbReference type="Google" id="ProtNLM"/>
    </source>
</evidence>
<dbReference type="PANTHER" id="PTHR11439">
    <property type="entry name" value="GAG-POL-RELATED RETROTRANSPOSON"/>
    <property type="match status" value="1"/>
</dbReference>
<protein>
    <recommendedName>
        <fullName evidence="3">Retrovirus-related Pol polyprotein from transposon TNT 1-94</fullName>
    </recommendedName>
</protein>
<gene>
    <name evidence="1" type="ORF">Tco_1110755</name>
</gene>
<reference evidence="1" key="2">
    <citation type="submission" date="2022-01" db="EMBL/GenBank/DDBJ databases">
        <authorList>
            <person name="Yamashiro T."/>
            <person name="Shiraishi A."/>
            <person name="Satake H."/>
            <person name="Nakayama K."/>
        </authorList>
    </citation>
    <scope>NUCLEOTIDE SEQUENCE</scope>
</reference>